<keyword evidence="3" id="KW-1185">Reference proteome</keyword>
<organism evidence="2 3">
    <name type="scientific">Ulvibacterium marinum</name>
    <dbReference type="NCBI Taxonomy" id="2419782"/>
    <lineage>
        <taxon>Bacteria</taxon>
        <taxon>Pseudomonadati</taxon>
        <taxon>Bacteroidota</taxon>
        <taxon>Flavobacteriia</taxon>
        <taxon>Flavobacteriales</taxon>
        <taxon>Flavobacteriaceae</taxon>
        <taxon>Ulvibacterium</taxon>
    </lineage>
</organism>
<proteinExistence type="predicted"/>
<gene>
    <name evidence="2" type="ORF">D7Z94_24235</name>
</gene>
<evidence type="ECO:0000313" key="3">
    <source>
        <dbReference type="Proteomes" id="UP000276603"/>
    </source>
</evidence>
<evidence type="ECO:0000256" key="1">
    <source>
        <dbReference type="ARBA" id="ARBA00022729"/>
    </source>
</evidence>
<dbReference type="PROSITE" id="PS51257">
    <property type="entry name" value="PROKAR_LIPOPROTEIN"/>
    <property type="match status" value="1"/>
</dbReference>
<comment type="caution">
    <text evidence="2">The sequence shown here is derived from an EMBL/GenBank/DDBJ whole genome shotgun (WGS) entry which is preliminary data.</text>
</comment>
<dbReference type="EMBL" id="RBCJ01000006">
    <property type="protein sequence ID" value="RKN76891.1"/>
    <property type="molecule type" value="Genomic_DNA"/>
</dbReference>
<dbReference type="InterPro" id="IPR028994">
    <property type="entry name" value="Integrin_alpha_N"/>
</dbReference>
<dbReference type="InterPro" id="IPR013517">
    <property type="entry name" value="FG-GAP"/>
</dbReference>
<dbReference type="PANTHER" id="PTHR44103">
    <property type="entry name" value="PROPROTEIN CONVERTASE P"/>
    <property type="match status" value="1"/>
</dbReference>
<name>A0A3B0BWM6_9FLAO</name>
<dbReference type="PANTHER" id="PTHR44103:SF1">
    <property type="entry name" value="PROPROTEIN CONVERTASE P"/>
    <property type="match status" value="1"/>
</dbReference>
<reference evidence="2 3" key="1">
    <citation type="submission" date="2018-10" db="EMBL/GenBank/DDBJ databases">
        <title>Ulvibacterium marinum gen. nov., sp. nov., a novel marine bacterium of the family Flavobacteriaceae, isolated from a culture of the green alga Ulva prolifera.</title>
        <authorList>
            <person name="Zhang Z."/>
        </authorList>
    </citation>
    <scope>NUCLEOTIDE SEQUENCE [LARGE SCALE GENOMIC DNA]</scope>
    <source>
        <strain evidence="2 3">CCMM003</strain>
    </source>
</reference>
<dbReference type="AlphaFoldDB" id="A0A3B0BWM6"/>
<dbReference type="SUPFAM" id="SSF69318">
    <property type="entry name" value="Integrin alpha N-terminal domain"/>
    <property type="match status" value="2"/>
</dbReference>
<dbReference type="Gene3D" id="2.130.10.130">
    <property type="entry name" value="Integrin alpha, N-terminal"/>
    <property type="match status" value="1"/>
</dbReference>
<dbReference type="Pfam" id="PF13517">
    <property type="entry name" value="FG-GAP_3"/>
    <property type="match status" value="1"/>
</dbReference>
<evidence type="ECO:0000313" key="2">
    <source>
        <dbReference type="EMBL" id="RKN76891.1"/>
    </source>
</evidence>
<protein>
    <submittedName>
        <fullName evidence="2">VCBS repeat-containing protein</fullName>
    </submittedName>
</protein>
<sequence>MKRGITHVFLAGFLIITGIFQSCRQEKRKEAVTESETKKELAFKQRKIVDSAKYWWAHTPADISGDGIADLLFINNNSGGGYLGYYKGQKEDGLWELNIIAEKPPTGGLFASGDLEAADIDGDGDTDVFAVKHPGEWADAGATAEIFWYESDNGTWKPHTIGTVPDAIKDVSFADFDTDGKLDIALLTFDEHTLSIFKQVDSDTWQKVQYIENEVLHEGMDVGDLNNDRYPDIVATGMIYYNPGSDLTKPWVEENLDEQWNNQEGDWSRNGTKTFIRDIDGDGQSEIYMGHSERAGYPLAVYQKLGDSWNNITIADSIPACHTLQVYDFDLDGDFDVMAGINKGRAVNLNKTNFDVSIFINEGDYANYEKMIIETNGIYNGQAVDYDGDGDMDIFRYPDHEATDFFVLENLIN</sequence>
<dbReference type="RefSeq" id="WP_120714238.1">
    <property type="nucleotide sequence ID" value="NZ_RBCJ01000006.1"/>
</dbReference>
<accession>A0A3B0BWM6</accession>
<dbReference type="Proteomes" id="UP000276603">
    <property type="component" value="Unassembled WGS sequence"/>
</dbReference>
<keyword evidence="1" id="KW-0732">Signal</keyword>
<dbReference type="OrthoDB" id="9816120at2"/>